<evidence type="ECO:0000256" key="12">
    <source>
        <dbReference type="SAM" id="SignalP"/>
    </source>
</evidence>
<feature type="chain" id="PRO_5037035370" description="non-specific serine/threonine protein kinase" evidence="12">
    <location>
        <begin position="21"/>
        <end position="1429"/>
    </location>
</feature>
<comment type="catalytic activity">
    <reaction evidence="10">
        <text>L-threonyl-[protein] + ATP = O-phospho-L-threonyl-[protein] + ADP + H(+)</text>
        <dbReference type="Rhea" id="RHEA:46608"/>
        <dbReference type="Rhea" id="RHEA-COMP:11060"/>
        <dbReference type="Rhea" id="RHEA-COMP:11605"/>
        <dbReference type="ChEBI" id="CHEBI:15378"/>
        <dbReference type="ChEBI" id="CHEBI:30013"/>
        <dbReference type="ChEBI" id="CHEBI:30616"/>
        <dbReference type="ChEBI" id="CHEBI:61977"/>
        <dbReference type="ChEBI" id="CHEBI:456216"/>
        <dbReference type="EC" id="2.7.11.1"/>
    </reaction>
</comment>
<keyword evidence="8" id="KW-0675">Receptor</keyword>
<keyword evidence="14" id="KW-1185">Reference proteome</keyword>
<evidence type="ECO:0000256" key="4">
    <source>
        <dbReference type="ARBA" id="ARBA00022729"/>
    </source>
</evidence>
<dbReference type="SUPFAM" id="SSF50985">
    <property type="entry name" value="RCC1/BLIP-II"/>
    <property type="match status" value="1"/>
</dbReference>
<evidence type="ECO:0000313" key="14">
    <source>
        <dbReference type="Proteomes" id="UP000652567"/>
    </source>
</evidence>
<keyword evidence="9" id="KW-0325">Glycoprotein</keyword>
<evidence type="ECO:0000256" key="1">
    <source>
        <dbReference type="ARBA" id="ARBA00004479"/>
    </source>
</evidence>
<dbReference type="InterPro" id="IPR009091">
    <property type="entry name" value="RCC1/BLIP-II"/>
</dbReference>
<keyword evidence="7" id="KW-1015">Disulfide bond</keyword>
<evidence type="ECO:0000256" key="10">
    <source>
        <dbReference type="ARBA" id="ARBA00047899"/>
    </source>
</evidence>
<evidence type="ECO:0000256" key="5">
    <source>
        <dbReference type="ARBA" id="ARBA00022989"/>
    </source>
</evidence>
<evidence type="ECO:0000256" key="9">
    <source>
        <dbReference type="ARBA" id="ARBA00023180"/>
    </source>
</evidence>
<dbReference type="Pfam" id="PF13540">
    <property type="entry name" value="RCC1_2"/>
    <property type="match status" value="1"/>
</dbReference>
<dbReference type="PANTHER" id="PTHR47460">
    <property type="entry name" value="SERINE/THREONINE-PROTEIN KINASE-LIKE PROTEIN ACR4"/>
    <property type="match status" value="1"/>
</dbReference>
<organism evidence="13 14">
    <name type="scientific">Cellvibrio polysaccharolyticus</name>
    <dbReference type="NCBI Taxonomy" id="2082724"/>
    <lineage>
        <taxon>Bacteria</taxon>
        <taxon>Pseudomonadati</taxon>
        <taxon>Pseudomonadota</taxon>
        <taxon>Gammaproteobacteria</taxon>
        <taxon>Cellvibrionales</taxon>
        <taxon>Cellvibrionaceae</taxon>
        <taxon>Cellvibrio</taxon>
    </lineage>
</organism>
<feature type="signal peptide" evidence="12">
    <location>
        <begin position="1"/>
        <end position="20"/>
    </location>
</feature>
<keyword evidence="6" id="KW-0472">Membrane</keyword>
<dbReference type="EMBL" id="PRDL01000001">
    <property type="protein sequence ID" value="MBE8716999.1"/>
    <property type="molecule type" value="Genomic_DNA"/>
</dbReference>
<evidence type="ECO:0000256" key="2">
    <source>
        <dbReference type="ARBA" id="ARBA00012513"/>
    </source>
</evidence>
<evidence type="ECO:0000256" key="7">
    <source>
        <dbReference type="ARBA" id="ARBA00023157"/>
    </source>
</evidence>
<accession>A0A928YTG7</accession>
<sequence>MRALLLFLLCYPSVTMPAHAESDSLPQLAAGYYHTCLLRNDEVHCWGDNTFGQAQAPKLGHPTYIAAGGNLSCAIDQKAVICWGGTDSIPLTPPPLIDPVHIAISHRGDSACALDQGRPVCWGAIRETFFQKESLALSNLTDFSIGKDVLCAIGAEQVSCVRFAEENTLHLLPHPTPLSHALTVVKPQKVVVGDGQICAQGAYSTQCQYLGDSNYVFRPLKTTTFSLDVNGNGCGLSKPDYLTCWPEGSLHVMLTGAKAVALGAHHLCLASDEQVACRGENNLGQLDHSVKPGQQLQPRDIRIEPTPHPNRLSITFPDQRGTALWEKKREYGHPSATFVRLPDEDQSSQLLNLADTGCIVEHKMSAKAEDVVLPQIYRMAADLDTDCSNPRHGFYANDVSAAVQIQQSDAGIVITINDKKTVGNYLNESGSLSISSPQITQSERFIAFTPTGSGESTIHYASEFLLLDLQKQKTYRIATPNAARSPQILTYQNKFLFSYSGNGEYAFGELSSFDPETWISRPIEGWQGSACGAASLSFVRDRLHSQTDSYMACNAGRPHTHQGKFIAPYEIQLTYSDYAKNDGGDAESYIEELFKPADFVSVSGQRLQTAGRYFYNIDNHQLTLTPIDIQYQWPIPLVQQPEDEQHDAPSIVGQFDGWIEFGVLHLQFEVNNEAAIDGIRLALQVALIDAADTSQTRIRGKQAYWEVGFTVSGTPLKVALEDSNALLESGLSQDVVDTLASGVVAVQSEKTVSGKVHYHLTVDTAAFPLRSIHGGTALQLQLRSSSNRDNPITLDPRHITAKNGWYGFSPLSARLMAGWGDEILPRSLVNGSFSHAVLVEGDLYLAAPDTQRFTPYTASAPDEQWLQQHRLLSLQPEEIAQLVSTHDIRKIFYTLTDDSLRAFVFFYEPGHPGNENVSVIDYDADGNVLRSTSPYPYFDYCYRYCDDEDAPQPENFSAYQLDTKQVIIFTGSEYLVFDPGSYQWVSAAGNLTDLIRIFTEGDTDAYSFIDATYFPENRLNLYTVSPIGEQPIQFRSNVFTEPLTGIRFRDPNLGKCVSLAMVKAIVFNPKATLEDIKSLACDWQIIQLEGIEALQQLVSVKLPLEKSASLQLLAALPNLKRVSLQGEDIDLAWLADNPLEELSLTGENVDLLQLAGSHIGHMYIKSNGVSLNALSDIQSLQKLDLDHSLLLPVTNETLLEHKFADLEELIHQGYSDVPLLRYFPKLKKARLFKIINEECPASTTIEVLELAGSPMPLQASCYADLREFRSKSAGNIYDCGKELFKGDGFEKLTNLQLTCFDKQAFEKLPSVTHLTTSYLSTPIGAQVKFLDMGNSLCPDDSLLTATDNLTLRCLMYGEQRDFKPRITAEFRLTRAVTGDSMNQTNSSLTAKLYNNDALPKLFTASRGYRALDLEKVEKLDVEVYGRTPI</sequence>
<keyword evidence="5" id="KW-1133">Transmembrane helix</keyword>
<keyword evidence="3" id="KW-0812">Transmembrane</keyword>
<dbReference type="GO" id="GO:0004674">
    <property type="term" value="F:protein serine/threonine kinase activity"/>
    <property type="evidence" value="ECO:0007669"/>
    <property type="project" value="UniProtKB-KW"/>
</dbReference>
<reference evidence="13" key="1">
    <citation type="submission" date="2018-07" db="EMBL/GenBank/DDBJ databases">
        <title>Genome assembly of strain Ka43.</title>
        <authorList>
            <person name="Kukolya J."/>
            <person name="Nagy I."/>
            <person name="Horvath B."/>
            <person name="Toth A."/>
        </authorList>
    </citation>
    <scope>NUCLEOTIDE SEQUENCE</scope>
    <source>
        <strain evidence="13">KB43</strain>
    </source>
</reference>
<dbReference type="InterPro" id="IPR032675">
    <property type="entry name" value="LRR_dom_sf"/>
</dbReference>
<proteinExistence type="predicted"/>
<evidence type="ECO:0000256" key="6">
    <source>
        <dbReference type="ARBA" id="ARBA00023136"/>
    </source>
</evidence>
<evidence type="ECO:0000256" key="8">
    <source>
        <dbReference type="ARBA" id="ARBA00023170"/>
    </source>
</evidence>
<dbReference type="EC" id="2.7.11.1" evidence="2"/>
<comment type="catalytic activity">
    <reaction evidence="11">
        <text>L-seryl-[protein] + ATP = O-phospho-L-seryl-[protein] + ADP + H(+)</text>
        <dbReference type="Rhea" id="RHEA:17989"/>
        <dbReference type="Rhea" id="RHEA-COMP:9863"/>
        <dbReference type="Rhea" id="RHEA-COMP:11604"/>
        <dbReference type="ChEBI" id="CHEBI:15378"/>
        <dbReference type="ChEBI" id="CHEBI:29999"/>
        <dbReference type="ChEBI" id="CHEBI:30616"/>
        <dbReference type="ChEBI" id="CHEBI:83421"/>
        <dbReference type="ChEBI" id="CHEBI:456216"/>
        <dbReference type="EC" id="2.7.11.1"/>
    </reaction>
</comment>
<dbReference type="Gene3D" id="2.130.10.30">
    <property type="entry name" value="Regulator of chromosome condensation 1/beta-lactamase-inhibitor protein II"/>
    <property type="match status" value="1"/>
</dbReference>
<protein>
    <recommendedName>
        <fullName evidence="2">non-specific serine/threonine protein kinase</fullName>
        <ecNumber evidence="2">2.7.11.1</ecNumber>
    </recommendedName>
</protein>
<evidence type="ECO:0000313" key="13">
    <source>
        <dbReference type="EMBL" id="MBE8716999.1"/>
    </source>
</evidence>
<name>A0A928YTG7_9GAMM</name>
<comment type="subcellular location">
    <subcellularLocation>
        <location evidence="1">Membrane</location>
        <topology evidence="1">Single-pass type I membrane protein</topology>
    </subcellularLocation>
</comment>
<keyword evidence="4 12" id="KW-0732">Signal</keyword>
<dbReference type="Gene3D" id="3.80.10.10">
    <property type="entry name" value="Ribonuclease Inhibitor"/>
    <property type="match status" value="1"/>
</dbReference>
<dbReference type="PANTHER" id="PTHR47460:SF1">
    <property type="entry name" value="SERINE_THREONINE-PROTEIN KINASE-LIKE PROTEIN ACR4"/>
    <property type="match status" value="1"/>
</dbReference>
<gene>
    <name evidence="13" type="ORF">C4F51_07310</name>
</gene>
<dbReference type="RefSeq" id="WP_193908504.1">
    <property type="nucleotide sequence ID" value="NZ_PRDL01000001.1"/>
</dbReference>
<dbReference type="GO" id="GO:0016020">
    <property type="term" value="C:membrane"/>
    <property type="evidence" value="ECO:0007669"/>
    <property type="project" value="UniProtKB-SubCell"/>
</dbReference>
<evidence type="ECO:0000256" key="11">
    <source>
        <dbReference type="ARBA" id="ARBA00048679"/>
    </source>
</evidence>
<dbReference type="Proteomes" id="UP000652567">
    <property type="component" value="Unassembled WGS sequence"/>
</dbReference>
<evidence type="ECO:0000256" key="3">
    <source>
        <dbReference type="ARBA" id="ARBA00022692"/>
    </source>
</evidence>
<comment type="caution">
    <text evidence="13">The sequence shown here is derived from an EMBL/GenBank/DDBJ whole genome shotgun (WGS) entry which is preliminary data.</text>
</comment>